<dbReference type="PIRSF" id="PIRSF001435">
    <property type="entry name" value="Nth"/>
    <property type="match status" value="1"/>
</dbReference>
<comment type="catalytic activity">
    <reaction evidence="13">
        <text>Hydrolyzes mismatched double-stranded DNA and polynucleotides, releasing free thymine.</text>
        <dbReference type="EC" id="3.2.2.29"/>
    </reaction>
</comment>
<keyword evidence="16" id="KW-0255">Endonuclease</keyword>
<evidence type="ECO:0000256" key="9">
    <source>
        <dbReference type="ARBA" id="ARBA00023125"/>
    </source>
</evidence>
<keyword evidence="6" id="KW-0378">Hydrolase</keyword>
<proteinExistence type="inferred from homology"/>
<keyword evidence="4" id="KW-0479">Metal-binding</keyword>
<dbReference type="GO" id="GO:0003677">
    <property type="term" value="F:DNA binding"/>
    <property type="evidence" value="ECO:0007669"/>
    <property type="project" value="UniProtKB-KW"/>
</dbReference>
<keyword evidence="5" id="KW-0227">DNA damage</keyword>
<dbReference type="Pfam" id="PF10576">
    <property type="entry name" value="EndIII_4Fe-2S"/>
    <property type="match status" value="1"/>
</dbReference>
<evidence type="ECO:0000256" key="4">
    <source>
        <dbReference type="ARBA" id="ARBA00022723"/>
    </source>
</evidence>
<dbReference type="GO" id="GO:0006285">
    <property type="term" value="P:base-excision repair, AP site formation"/>
    <property type="evidence" value="ECO:0007669"/>
    <property type="project" value="TreeGrafter"/>
</dbReference>
<reference evidence="16" key="1">
    <citation type="journal article" date="2020" name="mSystems">
        <title>Genome- and Community-Level Interaction Insights into Carbon Utilization and Element Cycling Functions of Hydrothermarchaeota in Hydrothermal Sediment.</title>
        <authorList>
            <person name="Zhou Z."/>
            <person name="Liu Y."/>
            <person name="Xu W."/>
            <person name="Pan J."/>
            <person name="Luo Z.H."/>
            <person name="Li M."/>
        </authorList>
    </citation>
    <scope>NUCLEOTIDE SEQUENCE [LARGE SCALE GENOMIC DNA]</scope>
    <source>
        <strain evidence="16">SpSt-587</strain>
    </source>
</reference>
<evidence type="ECO:0000256" key="10">
    <source>
        <dbReference type="ARBA" id="ARBA00023204"/>
    </source>
</evidence>
<dbReference type="SMART" id="SM00478">
    <property type="entry name" value="ENDO3c"/>
    <property type="match status" value="1"/>
</dbReference>
<dbReference type="FunFam" id="1.10.340.30:FF:000001">
    <property type="entry name" value="Endonuclease III"/>
    <property type="match status" value="1"/>
</dbReference>
<dbReference type="EC" id="3.2.2.29" evidence="14"/>
<comment type="cofactor">
    <cofactor evidence="1">
        <name>[4Fe-4S] cluster</name>
        <dbReference type="ChEBI" id="CHEBI:49883"/>
    </cofactor>
</comment>
<evidence type="ECO:0000256" key="3">
    <source>
        <dbReference type="ARBA" id="ARBA00022485"/>
    </source>
</evidence>
<organism evidence="16">
    <name type="scientific">Archaeoglobus fulgidus</name>
    <dbReference type="NCBI Taxonomy" id="2234"/>
    <lineage>
        <taxon>Archaea</taxon>
        <taxon>Methanobacteriati</taxon>
        <taxon>Methanobacteriota</taxon>
        <taxon>Archaeoglobi</taxon>
        <taxon>Archaeoglobales</taxon>
        <taxon>Archaeoglobaceae</taxon>
        <taxon>Archaeoglobus</taxon>
    </lineage>
</organism>
<dbReference type="GO" id="GO:0141016">
    <property type="term" value="F:G/T mismatch-specific thymine-DNA glycosylase activity"/>
    <property type="evidence" value="ECO:0007669"/>
    <property type="project" value="UniProtKB-EC"/>
</dbReference>
<dbReference type="CDD" id="cd00056">
    <property type="entry name" value="ENDO3c"/>
    <property type="match status" value="1"/>
</dbReference>
<evidence type="ECO:0000313" key="16">
    <source>
        <dbReference type="EMBL" id="HGT82969.1"/>
    </source>
</evidence>
<gene>
    <name evidence="16" type="ORF">ENT52_04500</name>
</gene>
<dbReference type="GO" id="GO:0051539">
    <property type="term" value="F:4 iron, 4 sulfur cluster binding"/>
    <property type="evidence" value="ECO:0007669"/>
    <property type="project" value="UniProtKB-KW"/>
</dbReference>
<name>A0A7J3M2D8_ARCFL</name>
<dbReference type="EMBL" id="DSYZ01000089">
    <property type="protein sequence ID" value="HGT82969.1"/>
    <property type="molecule type" value="Genomic_DNA"/>
</dbReference>
<dbReference type="InterPro" id="IPR003265">
    <property type="entry name" value="HhH-GPD_domain"/>
</dbReference>
<evidence type="ECO:0000259" key="15">
    <source>
        <dbReference type="SMART" id="SM00478"/>
    </source>
</evidence>
<dbReference type="Gene3D" id="1.10.340.30">
    <property type="entry name" value="Hypothetical protein, domain 2"/>
    <property type="match status" value="1"/>
</dbReference>
<evidence type="ECO:0000256" key="7">
    <source>
        <dbReference type="ARBA" id="ARBA00023004"/>
    </source>
</evidence>
<dbReference type="GO" id="GO:0003906">
    <property type="term" value="F:DNA-(apurinic or apyrimidinic site) endonuclease activity"/>
    <property type="evidence" value="ECO:0007669"/>
    <property type="project" value="TreeGrafter"/>
</dbReference>
<keyword evidence="11" id="KW-0456">Lyase</keyword>
<dbReference type="InterPro" id="IPR000445">
    <property type="entry name" value="HhH_motif"/>
</dbReference>
<dbReference type="AlphaFoldDB" id="A0A7J3M2D8"/>
<protein>
    <recommendedName>
        <fullName evidence="14">thymine-DNA glycosylase</fullName>
        <ecNumber evidence="14">3.2.2.29</ecNumber>
    </recommendedName>
</protein>
<dbReference type="Gene3D" id="1.10.1670.10">
    <property type="entry name" value="Helix-hairpin-Helix base-excision DNA repair enzymes (C-terminal)"/>
    <property type="match status" value="1"/>
</dbReference>
<evidence type="ECO:0000256" key="1">
    <source>
        <dbReference type="ARBA" id="ARBA00001966"/>
    </source>
</evidence>
<feature type="domain" description="HhH-GPD" evidence="15">
    <location>
        <begin position="39"/>
        <end position="182"/>
    </location>
</feature>
<comment type="caution">
    <text evidence="16">The sequence shown here is derived from an EMBL/GenBank/DDBJ whole genome shotgun (WGS) entry which is preliminary data.</text>
</comment>
<evidence type="ECO:0000256" key="8">
    <source>
        <dbReference type="ARBA" id="ARBA00023014"/>
    </source>
</evidence>
<keyword evidence="3" id="KW-0004">4Fe-4S</keyword>
<sequence>MDLRSLLEKMEVAARERNAPIFLHKAKLEPYQVLIATVLSSRTRDEQTAKAVEKLFSRAKSIEELAKMEVSEIEGLIKSVGFYRVKARRVKEIAEILAKKKFPETFEELIQLPGVGRKTANIVLAYLGKPAIAVDTHVHRIVNRMGLVNTKTPEKTEEELKKLFPVELWEKVNYVFVGFGQTICLPRNPKCSECPISDVCQKKFK</sequence>
<dbReference type="InterPro" id="IPR023170">
    <property type="entry name" value="HhH_base_excis_C"/>
</dbReference>
<dbReference type="GO" id="GO:0000703">
    <property type="term" value="F:oxidized pyrimidine nucleobase lesion DNA N-glycosylase activity"/>
    <property type="evidence" value="ECO:0007669"/>
    <property type="project" value="TreeGrafter"/>
</dbReference>
<dbReference type="InterPro" id="IPR003651">
    <property type="entry name" value="Endonuclease3_FeS-loop_motif"/>
</dbReference>
<dbReference type="GO" id="GO:0006289">
    <property type="term" value="P:nucleotide-excision repair"/>
    <property type="evidence" value="ECO:0007669"/>
    <property type="project" value="TreeGrafter"/>
</dbReference>
<dbReference type="GO" id="GO:0046872">
    <property type="term" value="F:metal ion binding"/>
    <property type="evidence" value="ECO:0007669"/>
    <property type="project" value="UniProtKB-KW"/>
</dbReference>
<keyword evidence="16" id="KW-0540">Nuclease</keyword>
<dbReference type="PANTHER" id="PTHR43286:SF1">
    <property type="entry name" value="ENDONUCLEASE III-LIKE PROTEIN 1"/>
    <property type="match status" value="1"/>
</dbReference>
<evidence type="ECO:0000256" key="14">
    <source>
        <dbReference type="ARBA" id="ARBA00066769"/>
    </source>
</evidence>
<accession>A0A7J3M2D8</accession>
<evidence type="ECO:0000256" key="2">
    <source>
        <dbReference type="ARBA" id="ARBA00008343"/>
    </source>
</evidence>
<evidence type="ECO:0000256" key="11">
    <source>
        <dbReference type="ARBA" id="ARBA00023239"/>
    </source>
</evidence>
<keyword evidence="10" id="KW-0234">DNA repair</keyword>
<dbReference type="Pfam" id="PF00633">
    <property type="entry name" value="HHH"/>
    <property type="match status" value="1"/>
</dbReference>
<dbReference type="InterPro" id="IPR011257">
    <property type="entry name" value="DNA_glycosylase"/>
</dbReference>
<evidence type="ECO:0000256" key="12">
    <source>
        <dbReference type="ARBA" id="ARBA00023295"/>
    </source>
</evidence>
<dbReference type="FunFam" id="1.10.1670.10:FF:000001">
    <property type="entry name" value="Endonuclease III"/>
    <property type="match status" value="1"/>
</dbReference>
<comment type="similarity">
    <text evidence="2">Belongs to the Nth/MutY family.</text>
</comment>
<keyword evidence="8" id="KW-0411">Iron-sulfur</keyword>
<evidence type="ECO:0000256" key="13">
    <source>
        <dbReference type="ARBA" id="ARBA00052915"/>
    </source>
</evidence>
<dbReference type="GO" id="GO:0016829">
    <property type="term" value="F:lyase activity"/>
    <property type="evidence" value="ECO:0007669"/>
    <property type="project" value="UniProtKB-KW"/>
</dbReference>
<dbReference type="SUPFAM" id="SSF48150">
    <property type="entry name" value="DNA-glycosylase"/>
    <property type="match status" value="1"/>
</dbReference>
<evidence type="ECO:0000256" key="5">
    <source>
        <dbReference type="ARBA" id="ARBA00022763"/>
    </source>
</evidence>
<dbReference type="SMART" id="SM00525">
    <property type="entry name" value="FES"/>
    <property type="match status" value="1"/>
</dbReference>
<keyword evidence="9" id="KW-0238">DNA-binding</keyword>
<evidence type="ECO:0000256" key="6">
    <source>
        <dbReference type="ARBA" id="ARBA00022801"/>
    </source>
</evidence>
<keyword evidence="7" id="KW-0408">Iron</keyword>
<dbReference type="PROSITE" id="PS00764">
    <property type="entry name" value="ENDONUCLEASE_III_1"/>
    <property type="match status" value="1"/>
</dbReference>
<dbReference type="InterPro" id="IPR004035">
    <property type="entry name" value="Endouclease-III_FeS-bd_BS"/>
</dbReference>
<dbReference type="PANTHER" id="PTHR43286">
    <property type="entry name" value="ENDONUCLEASE III-LIKE PROTEIN 1"/>
    <property type="match status" value="1"/>
</dbReference>
<dbReference type="Pfam" id="PF00730">
    <property type="entry name" value="HhH-GPD"/>
    <property type="match status" value="1"/>
</dbReference>
<keyword evidence="12" id="KW-0326">Glycosidase</keyword>